<dbReference type="Gramene" id="TuG1812G0500000869.01.T01">
    <property type="protein sequence ID" value="TuG1812G0500000869.01.T01"/>
    <property type="gene ID" value="TuG1812G0500000869.01"/>
</dbReference>
<accession>A0A8R7UEZ1</accession>
<dbReference type="EnsemblPlants" id="TuG1812G0500000869.01.T01">
    <property type="protein sequence ID" value="TuG1812G0500000869.01.T01"/>
    <property type="gene ID" value="TuG1812G0500000869.01"/>
</dbReference>
<sequence length="86" mass="9331">MATVASFCPAMISSLSIILLTITTGTQFTSQTLMWATMGARKQHQLEANLKLTLMSIWSLFCLDTNTSTCGLPSIDAQRPGYDGNI</sequence>
<evidence type="ECO:0000313" key="2">
    <source>
        <dbReference type="Proteomes" id="UP000015106"/>
    </source>
</evidence>
<keyword evidence="2" id="KW-1185">Reference proteome</keyword>
<protein>
    <submittedName>
        <fullName evidence="1">Uncharacterized protein</fullName>
    </submittedName>
</protein>
<evidence type="ECO:0000313" key="1">
    <source>
        <dbReference type="EnsemblPlants" id="TuG1812G0500000869.01.T01"/>
    </source>
</evidence>
<organism evidence="1 2">
    <name type="scientific">Triticum urartu</name>
    <name type="common">Red wild einkorn</name>
    <name type="synonym">Crithodium urartu</name>
    <dbReference type="NCBI Taxonomy" id="4572"/>
    <lineage>
        <taxon>Eukaryota</taxon>
        <taxon>Viridiplantae</taxon>
        <taxon>Streptophyta</taxon>
        <taxon>Embryophyta</taxon>
        <taxon>Tracheophyta</taxon>
        <taxon>Spermatophyta</taxon>
        <taxon>Magnoliopsida</taxon>
        <taxon>Liliopsida</taxon>
        <taxon>Poales</taxon>
        <taxon>Poaceae</taxon>
        <taxon>BOP clade</taxon>
        <taxon>Pooideae</taxon>
        <taxon>Triticodae</taxon>
        <taxon>Triticeae</taxon>
        <taxon>Triticinae</taxon>
        <taxon>Triticum</taxon>
    </lineage>
</organism>
<name>A0A8R7UEZ1_TRIUA</name>
<reference evidence="1" key="3">
    <citation type="submission" date="2022-06" db="UniProtKB">
        <authorList>
            <consortium name="EnsemblPlants"/>
        </authorList>
    </citation>
    <scope>IDENTIFICATION</scope>
</reference>
<dbReference type="Proteomes" id="UP000015106">
    <property type="component" value="Chromosome 5"/>
</dbReference>
<reference evidence="2" key="1">
    <citation type="journal article" date="2013" name="Nature">
        <title>Draft genome of the wheat A-genome progenitor Triticum urartu.</title>
        <authorList>
            <person name="Ling H.Q."/>
            <person name="Zhao S."/>
            <person name="Liu D."/>
            <person name="Wang J."/>
            <person name="Sun H."/>
            <person name="Zhang C."/>
            <person name="Fan H."/>
            <person name="Li D."/>
            <person name="Dong L."/>
            <person name="Tao Y."/>
            <person name="Gao C."/>
            <person name="Wu H."/>
            <person name="Li Y."/>
            <person name="Cui Y."/>
            <person name="Guo X."/>
            <person name="Zheng S."/>
            <person name="Wang B."/>
            <person name="Yu K."/>
            <person name="Liang Q."/>
            <person name="Yang W."/>
            <person name="Lou X."/>
            <person name="Chen J."/>
            <person name="Feng M."/>
            <person name="Jian J."/>
            <person name="Zhang X."/>
            <person name="Luo G."/>
            <person name="Jiang Y."/>
            <person name="Liu J."/>
            <person name="Wang Z."/>
            <person name="Sha Y."/>
            <person name="Zhang B."/>
            <person name="Wu H."/>
            <person name="Tang D."/>
            <person name="Shen Q."/>
            <person name="Xue P."/>
            <person name="Zou S."/>
            <person name="Wang X."/>
            <person name="Liu X."/>
            <person name="Wang F."/>
            <person name="Yang Y."/>
            <person name="An X."/>
            <person name="Dong Z."/>
            <person name="Zhang K."/>
            <person name="Zhang X."/>
            <person name="Luo M.C."/>
            <person name="Dvorak J."/>
            <person name="Tong Y."/>
            <person name="Wang J."/>
            <person name="Yang H."/>
            <person name="Li Z."/>
            <person name="Wang D."/>
            <person name="Zhang A."/>
            <person name="Wang J."/>
        </authorList>
    </citation>
    <scope>NUCLEOTIDE SEQUENCE</scope>
    <source>
        <strain evidence="2">cv. G1812</strain>
    </source>
</reference>
<proteinExistence type="predicted"/>
<dbReference type="AlphaFoldDB" id="A0A8R7UEZ1"/>
<reference evidence="1" key="2">
    <citation type="submission" date="2018-03" db="EMBL/GenBank/DDBJ databases">
        <title>The Triticum urartu genome reveals the dynamic nature of wheat genome evolution.</title>
        <authorList>
            <person name="Ling H."/>
            <person name="Ma B."/>
            <person name="Shi X."/>
            <person name="Liu H."/>
            <person name="Dong L."/>
            <person name="Sun H."/>
            <person name="Cao Y."/>
            <person name="Gao Q."/>
            <person name="Zheng S."/>
            <person name="Li Y."/>
            <person name="Yu Y."/>
            <person name="Du H."/>
            <person name="Qi M."/>
            <person name="Li Y."/>
            <person name="Yu H."/>
            <person name="Cui Y."/>
            <person name="Wang N."/>
            <person name="Chen C."/>
            <person name="Wu H."/>
            <person name="Zhao Y."/>
            <person name="Zhang J."/>
            <person name="Li Y."/>
            <person name="Zhou W."/>
            <person name="Zhang B."/>
            <person name="Hu W."/>
            <person name="Eijk M."/>
            <person name="Tang J."/>
            <person name="Witsenboer H."/>
            <person name="Zhao S."/>
            <person name="Li Z."/>
            <person name="Zhang A."/>
            <person name="Wang D."/>
            <person name="Liang C."/>
        </authorList>
    </citation>
    <scope>NUCLEOTIDE SEQUENCE [LARGE SCALE GENOMIC DNA]</scope>
    <source>
        <strain evidence="1">cv. G1812</strain>
    </source>
</reference>